<dbReference type="GO" id="GO:0006506">
    <property type="term" value="P:GPI anchor biosynthetic process"/>
    <property type="evidence" value="ECO:0007669"/>
    <property type="project" value="UniProtKB-UniPathway"/>
</dbReference>
<evidence type="ECO:0000256" key="3">
    <source>
        <dbReference type="ARBA" id="ARBA00006065"/>
    </source>
</evidence>
<dbReference type="STRING" id="1149755.A0A2J6R820"/>
<evidence type="ECO:0000256" key="12">
    <source>
        <dbReference type="RuleBase" id="RU363075"/>
    </source>
</evidence>
<keyword evidence="15" id="KW-1185">Reference proteome</keyword>
<dbReference type="PANTHER" id="PTHR22760:SF4">
    <property type="entry name" value="GPI MANNOSYLTRANSFERASE 3"/>
    <property type="match status" value="1"/>
</dbReference>
<feature type="transmembrane region" description="Helical" evidence="12">
    <location>
        <begin position="41"/>
        <end position="60"/>
    </location>
</feature>
<comment type="subcellular location">
    <subcellularLocation>
        <location evidence="1 12">Endoplasmic reticulum membrane</location>
        <topology evidence="1 12">Multi-pass membrane protein</topology>
    </subcellularLocation>
</comment>
<keyword evidence="9 12" id="KW-1133">Transmembrane helix</keyword>
<dbReference type="Proteomes" id="UP000235786">
    <property type="component" value="Unassembled WGS sequence"/>
</dbReference>
<dbReference type="GO" id="GO:0000026">
    <property type="term" value="F:alpha-1,2-mannosyltransferase activity"/>
    <property type="evidence" value="ECO:0007669"/>
    <property type="project" value="TreeGrafter"/>
</dbReference>
<keyword evidence="10 12" id="KW-0472">Membrane</keyword>
<comment type="pathway">
    <text evidence="2">Glycolipid biosynthesis; glycosylphosphatidylinositol-anchor biosynthesis.</text>
</comment>
<keyword evidence="5 12" id="KW-0328">Glycosyltransferase</keyword>
<evidence type="ECO:0000256" key="8">
    <source>
        <dbReference type="ARBA" id="ARBA00022824"/>
    </source>
</evidence>
<evidence type="ECO:0000256" key="2">
    <source>
        <dbReference type="ARBA" id="ARBA00004687"/>
    </source>
</evidence>
<dbReference type="InterPro" id="IPR005599">
    <property type="entry name" value="GPI_mannosylTrfase"/>
</dbReference>
<keyword evidence="8 12" id="KW-0256">Endoplasmic reticulum</keyword>
<evidence type="ECO:0000256" key="10">
    <source>
        <dbReference type="ARBA" id="ARBA00023136"/>
    </source>
</evidence>
<feature type="transmembrane region" description="Helical" evidence="12">
    <location>
        <begin position="245"/>
        <end position="268"/>
    </location>
</feature>
<dbReference type="PANTHER" id="PTHR22760">
    <property type="entry name" value="GLYCOSYLTRANSFERASE"/>
    <property type="match status" value="1"/>
</dbReference>
<evidence type="ECO:0000256" key="9">
    <source>
        <dbReference type="ARBA" id="ARBA00022989"/>
    </source>
</evidence>
<feature type="transmembrane region" description="Helical" evidence="12">
    <location>
        <begin position="373"/>
        <end position="392"/>
    </location>
</feature>
<comment type="function">
    <text evidence="11">Mannosyltransferase involved in glycosylphosphatidylinositol-anchor biosynthesis. Transfers the third mannose to Man2-GlcN-acyl-PI during GPI precursor assembly.</text>
</comment>
<evidence type="ECO:0000256" key="6">
    <source>
        <dbReference type="ARBA" id="ARBA00022679"/>
    </source>
</evidence>
<accession>A0A2J6R820</accession>
<organism evidence="14 15">
    <name type="scientific">Hyaloscypha variabilis (strain UAMH 11265 / GT02V1 / F)</name>
    <name type="common">Meliniomyces variabilis</name>
    <dbReference type="NCBI Taxonomy" id="1149755"/>
    <lineage>
        <taxon>Eukaryota</taxon>
        <taxon>Fungi</taxon>
        <taxon>Dikarya</taxon>
        <taxon>Ascomycota</taxon>
        <taxon>Pezizomycotina</taxon>
        <taxon>Leotiomycetes</taxon>
        <taxon>Helotiales</taxon>
        <taxon>Hyaloscyphaceae</taxon>
        <taxon>Hyaloscypha</taxon>
        <taxon>Hyaloscypha variabilis</taxon>
    </lineage>
</organism>
<evidence type="ECO:0000256" key="13">
    <source>
        <dbReference type="SAM" id="MobiDB-lite"/>
    </source>
</evidence>
<evidence type="ECO:0000256" key="1">
    <source>
        <dbReference type="ARBA" id="ARBA00004477"/>
    </source>
</evidence>
<evidence type="ECO:0000256" key="5">
    <source>
        <dbReference type="ARBA" id="ARBA00022676"/>
    </source>
</evidence>
<feature type="transmembrane region" description="Helical" evidence="12">
    <location>
        <begin position="347"/>
        <end position="367"/>
    </location>
</feature>
<evidence type="ECO:0000256" key="7">
    <source>
        <dbReference type="ARBA" id="ARBA00022692"/>
    </source>
</evidence>
<dbReference type="OrthoDB" id="416834at2759"/>
<dbReference type="AlphaFoldDB" id="A0A2J6R820"/>
<keyword evidence="7 12" id="KW-0812">Transmembrane</keyword>
<name>A0A2J6R820_HYAVF</name>
<dbReference type="GO" id="GO:0005789">
    <property type="term" value="C:endoplasmic reticulum membrane"/>
    <property type="evidence" value="ECO:0007669"/>
    <property type="project" value="UniProtKB-SubCell"/>
</dbReference>
<dbReference type="EMBL" id="KZ613953">
    <property type="protein sequence ID" value="PMD34665.1"/>
    <property type="molecule type" value="Genomic_DNA"/>
</dbReference>
<feature type="compositionally biased region" description="Basic and acidic residues" evidence="13">
    <location>
        <begin position="13"/>
        <end position="28"/>
    </location>
</feature>
<evidence type="ECO:0000256" key="4">
    <source>
        <dbReference type="ARBA" id="ARBA00022502"/>
    </source>
</evidence>
<proteinExistence type="inferred from homology"/>
<gene>
    <name evidence="14" type="ORF">L207DRAFT_516815</name>
</gene>
<keyword evidence="4" id="KW-0337">GPI-anchor biosynthesis</keyword>
<protein>
    <recommendedName>
        <fullName evidence="12">Mannosyltransferase</fullName>
        <ecNumber evidence="12">2.4.1.-</ecNumber>
    </recommendedName>
</protein>
<dbReference type="UniPathway" id="UPA00196"/>
<comment type="similarity">
    <text evidence="3">Belongs to the glycosyltransferase 22 family. PIGB subfamily.</text>
</comment>
<reference evidence="14 15" key="1">
    <citation type="submission" date="2016-04" db="EMBL/GenBank/DDBJ databases">
        <title>A degradative enzymes factory behind the ericoid mycorrhizal symbiosis.</title>
        <authorList>
            <consortium name="DOE Joint Genome Institute"/>
            <person name="Martino E."/>
            <person name="Morin E."/>
            <person name="Grelet G."/>
            <person name="Kuo A."/>
            <person name="Kohler A."/>
            <person name="Daghino S."/>
            <person name="Barry K."/>
            <person name="Choi C."/>
            <person name="Cichocki N."/>
            <person name="Clum A."/>
            <person name="Copeland A."/>
            <person name="Hainaut M."/>
            <person name="Haridas S."/>
            <person name="Labutti K."/>
            <person name="Lindquist E."/>
            <person name="Lipzen A."/>
            <person name="Khouja H.-R."/>
            <person name="Murat C."/>
            <person name="Ohm R."/>
            <person name="Olson A."/>
            <person name="Spatafora J."/>
            <person name="Veneault-Fourrey C."/>
            <person name="Henrissat B."/>
            <person name="Grigoriev I."/>
            <person name="Martin F."/>
            <person name="Perotto S."/>
        </authorList>
    </citation>
    <scope>NUCLEOTIDE SEQUENCE [LARGE SCALE GENOMIC DNA]</scope>
    <source>
        <strain evidence="14 15">F</strain>
    </source>
</reference>
<keyword evidence="6 14" id="KW-0808">Transferase</keyword>
<dbReference type="Pfam" id="PF03901">
    <property type="entry name" value="Glyco_transf_22"/>
    <property type="match status" value="1"/>
</dbReference>
<feature type="region of interest" description="Disordered" evidence="13">
    <location>
        <begin position="1"/>
        <end position="31"/>
    </location>
</feature>
<evidence type="ECO:0000313" key="15">
    <source>
        <dbReference type="Proteomes" id="UP000235786"/>
    </source>
</evidence>
<evidence type="ECO:0000313" key="14">
    <source>
        <dbReference type="EMBL" id="PMD34665.1"/>
    </source>
</evidence>
<feature type="transmembrane region" description="Helical" evidence="12">
    <location>
        <begin position="288"/>
        <end position="312"/>
    </location>
</feature>
<feature type="transmembrane region" description="Helical" evidence="12">
    <location>
        <begin position="399"/>
        <end position="419"/>
    </location>
</feature>
<sequence>MSSSSASPAAKEMASREKGVQAPPKDDGANPLVQRQAANDTWMILIALRFINVLCLATFFQPDEYFQSLEPAWQMAFGSQSGAWITWEWQHQLRSSLHPALFAAVYYSAEKFMTAVSCFPQFRAMILSVLPNVVQGIFAAMGDYYTWQLAERIYGIGNKSTSAVLFMIMFSPWQWFCSTRTFSNSIEVTLTIMALYYWPWTITTDTILGPGSDSSLRDRRGRPLLAKPTESGAFATPGSVKRLRFALVLAGTACILRPTNGLIWFSILMPTVTRFFSKDGASVSDYVILFREAIICGSAVIAISAVSDFYYFGEWTFPPYQWLNFNINQDLAVFYGRNDWHYYLSQGLPLLLITYLPFTLVALFHSTSTSTSSIQFILTTSVLVTLTTLSLVSHKEVRFIYPLLPILHILTGPTISSFFTTTKTVTTHPPPFPSTAKTTTVSTTGRKPLLYTLLSLNVLIAFYSSQIHQRGPISVTKFLRHEYEALALDNHGVLLSSPDANMYTDFNKTTDYSDSETFVGFLMPCHSTPWRSQLVYPGLKAWALGCEPPLHLAAHSAEREAYRDEADRFYDDPVRFLREEVGGKERPWPRYIVGFEGIEGVLREYYEGEMKGHVVKERWRRFSSQWHDDERRKGDIVVWGFEEGGKE</sequence>
<evidence type="ECO:0000256" key="11">
    <source>
        <dbReference type="ARBA" id="ARBA00024708"/>
    </source>
</evidence>
<dbReference type="EC" id="2.4.1.-" evidence="12"/>